<accession>A0A0G0M9Y0</accession>
<dbReference type="EMBL" id="LBUT01000006">
    <property type="protein sequence ID" value="KKQ70504.1"/>
    <property type="molecule type" value="Genomic_DNA"/>
</dbReference>
<sequence>MKKIIIVVFVVLAYIFITKPEVDIKAPVFLGEKVSPTPTVDNWLSKDWAQKESSDDKLILEKKVELGLKPEIVWEKSERKTETDFETYTNTLVAGARSAIPTLRYDMDKFVEGDLDQRILGGYYYNQGKKVFISQRLYQKDSNFYTLTASFDNNELEKEVESIFDKIVERRLGN</sequence>
<evidence type="ECO:0000313" key="2">
    <source>
        <dbReference type="Proteomes" id="UP000034406"/>
    </source>
</evidence>
<reference evidence="1 2" key="1">
    <citation type="journal article" date="2015" name="Nature">
        <title>rRNA introns, odd ribosomes, and small enigmatic genomes across a large radiation of phyla.</title>
        <authorList>
            <person name="Brown C.T."/>
            <person name="Hug L.A."/>
            <person name="Thomas B.C."/>
            <person name="Sharon I."/>
            <person name="Castelle C.J."/>
            <person name="Singh A."/>
            <person name="Wilkins M.J."/>
            <person name="Williams K.H."/>
            <person name="Banfield J.F."/>
        </authorList>
    </citation>
    <scope>NUCLEOTIDE SEQUENCE [LARGE SCALE GENOMIC DNA]</scope>
</reference>
<protein>
    <submittedName>
        <fullName evidence="1">Uncharacterized protein</fullName>
    </submittedName>
</protein>
<dbReference type="STRING" id="1618490.US90_C0006G0057"/>
<name>A0A0G0M9Y0_9BACT</name>
<dbReference type="Proteomes" id="UP000034406">
    <property type="component" value="Unassembled WGS sequence"/>
</dbReference>
<comment type="caution">
    <text evidence="1">The sequence shown here is derived from an EMBL/GenBank/DDBJ whole genome shotgun (WGS) entry which is preliminary data.</text>
</comment>
<organism evidence="1 2">
    <name type="scientific">Candidatus Shapirobacteria bacterium GW2011_GWE2_38_30</name>
    <dbReference type="NCBI Taxonomy" id="1618490"/>
    <lineage>
        <taxon>Bacteria</taxon>
        <taxon>Candidatus Shapironibacteriota</taxon>
    </lineage>
</organism>
<dbReference type="AlphaFoldDB" id="A0A0G0M9Y0"/>
<proteinExistence type="predicted"/>
<gene>
    <name evidence="1" type="ORF">US90_C0006G0057</name>
</gene>
<evidence type="ECO:0000313" key="1">
    <source>
        <dbReference type="EMBL" id="KKQ70504.1"/>
    </source>
</evidence>